<evidence type="ECO:0000313" key="1">
    <source>
        <dbReference type="EMBL" id="KKR54759.1"/>
    </source>
</evidence>
<evidence type="ECO:0000313" key="2">
    <source>
        <dbReference type="Proteomes" id="UP000034627"/>
    </source>
</evidence>
<proteinExistence type="predicted"/>
<gene>
    <name evidence="1" type="ORF">UT93_C0032G0001</name>
</gene>
<dbReference type="EMBL" id="LBYR01000032">
    <property type="protein sequence ID" value="KKR54759.1"/>
    <property type="molecule type" value="Genomic_DNA"/>
</dbReference>
<dbReference type="Proteomes" id="UP000034627">
    <property type="component" value="Unassembled WGS sequence"/>
</dbReference>
<feature type="non-terminal residue" evidence="1">
    <location>
        <position position="49"/>
    </location>
</feature>
<name>A0A0G0RPZ0_9BACT</name>
<comment type="caution">
    <text evidence="1">The sequence shown here is derived from an EMBL/GenBank/DDBJ whole genome shotgun (WGS) entry which is preliminary data.</text>
</comment>
<organism evidence="1 2">
    <name type="scientific">Candidatus Woesebacteria bacterium GW2011_GWF1_40_24</name>
    <dbReference type="NCBI Taxonomy" id="1618601"/>
    <lineage>
        <taxon>Bacteria</taxon>
        <taxon>Candidatus Woeseibacteriota</taxon>
    </lineage>
</organism>
<reference evidence="1 2" key="1">
    <citation type="journal article" date="2015" name="Nature">
        <title>rRNA introns, odd ribosomes, and small enigmatic genomes across a large radiation of phyla.</title>
        <authorList>
            <person name="Brown C.T."/>
            <person name="Hug L.A."/>
            <person name="Thomas B.C."/>
            <person name="Sharon I."/>
            <person name="Castelle C.J."/>
            <person name="Singh A."/>
            <person name="Wilkins M.J."/>
            <person name="Williams K.H."/>
            <person name="Banfield J.F."/>
        </authorList>
    </citation>
    <scope>NUCLEOTIDE SEQUENCE [LARGE SCALE GENOMIC DNA]</scope>
</reference>
<accession>A0A0G0RPZ0</accession>
<sequence>MKLVIISWELLSLRPISVIWINLAFFQRFLIVVAPAYERPDLILASIFS</sequence>
<protein>
    <submittedName>
        <fullName evidence="1">Uncharacterized protein</fullName>
    </submittedName>
</protein>
<dbReference type="AlphaFoldDB" id="A0A0G0RPZ0"/>